<sequence length="457" mass="48407">MRLQSPWAPRLADIEASTADRLVLALADDIIEGRLKGGDRLPAHRDLAWKLGIGLGTVTKAYGIVERRGLTRSVKGRGTFVTIHQAHEGRQIDLSSNTPPAMLTERLLARTLTVIAGRIDADQLNLYAPPTGHLEHRRLMARWLGTLGVPADPSCLVLTGNARQAIALAFDLACDRQGVILTERITYPGAIALACRRGHRMRGVEIDAEGMIPEALAIALASEKDGGKAVYLTPTLHNPSTATMGTARRQSIVDICRRAGARIVEDGVYAFAASGLPPLAALAPDITLHINGLSKSLGPGLRIGVLALPPGMMDKAEGIVRDMPMQPAPLSCALVEEWLASGVIASVQKDLGHEAARRSRLAASILGAAGLITDPAACHAWLPAPRDDADELVVAAAAIGVRLTPPASLMVESEDQATGIRLCLGGPSFDELTDALSAFAGLLKNAQYVAVGRHRLR</sequence>
<keyword evidence="3" id="KW-0805">Transcription regulation</keyword>
<dbReference type="Pfam" id="PF00392">
    <property type="entry name" value="GntR"/>
    <property type="match status" value="1"/>
</dbReference>
<dbReference type="Proteomes" id="UP001238467">
    <property type="component" value="Unassembled WGS sequence"/>
</dbReference>
<dbReference type="InterPro" id="IPR051446">
    <property type="entry name" value="HTH_trans_reg/aminotransferase"/>
</dbReference>
<dbReference type="Gene3D" id="3.40.640.10">
    <property type="entry name" value="Type I PLP-dependent aspartate aminotransferase-like (Major domain)"/>
    <property type="match status" value="1"/>
</dbReference>
<dbReference type="Pfam" id="PF00155">
    <property type="entry name" value="Aminotran_1_2"/>
    <property type="match status" value="1"/>
</dbReference>
<dbReference type="PROSITE" id="PS50949">
    <property type="entry name" value="HTH_GNTR"/>
    <property type="match status" value="1"/>
</dbReference>
<dbReference type="GO" id="GO:0003677">
    <property type="term" value="F:DNA binding"/>
    <property type="evidence" value="ECO:0007669"/>
    <property type="project" value="UniProtKB-KW"/>
</dbReference>
<keyword evidence="2" id="KW-0663">Pyridoxal phosphate</keyword>
<dbReference type="InterPro" id="IPR015421">
    <property type="entry name" value="PyrdxlP-dep_Trfase_major"/>
</dbReference>
<dbReference type="CDD" id="cd00609">
    <property type="entry name" value="AAT_like"/>
    <property type="match status" value="1"/>
</dbReference>
<dbReference type="SMART" id="SM00345">
    <property type="entry name" value="HTH_GNTR"/>
    <property type="match status" value="1"/>
</dbReference>
<evidence type="ECO:0000313" key="7">
    <source>
        <dbReference type="EMBL" id="MDQ0345796.1"/>
    </source>
</evidence>
<dbReference type="SUPFAM" id="SSF46785">
    <property type="entry name" value="Winged helix' DNA-binding domain"/>
    <property type="match status" value="1"/>
</dbReference>
<gene>
    <name evidence="7" type="ORF">J2S76_000197</name>
</gene>
<evidence type="ECO:0000256" key="2">
    <source>
        <dbReference type="ARBA" id="ARBA00022898"/>
    </source>
</evidence>
<proteinExistence type="inferred from homology"/>
<protein>
    <submittedName>
        <fullName evidence="7">DNA-binding transcriptional MocR family regulator</fullName>
    </submittedName>
</protein>
<comment type="similarity">
    <text evidence="1">In the C-terminal section; belongs to the class-I pyridoxal-phosphate-dependent aminotransferase family.</text>
</comment>
<comment type="caution">
    <text evidence="7">The sequence shown here is derived from an EMBL/GenBank/DDBJ whole genome shotgun (WGS) entry which is preliminary data.</text>
</comment>
<dbReference type="PANTHER" id="PTHR46577">
    <property type="entry name" value="HTH-TYPE TRANSCRIPTIONAL REGULATORY PROTEIN GABR"/>
    <property type="match status" value="1"/>
</dbReference>
<dbReference type="InterPro" id="IPR015424">
    <property type="entry name" value="PyrdxlP-dep_Trfase"/>
</dbReference>
<keyword evidence="8" id="KW-1185">Reference proteome</keyword>
<dbReference type="InterPro" id="IPR000524">
    <property type="entry name" value="Tscrpt_reg_HTH_GntR"/>
</dbReference>
<dbReference type="SUPFAM" id="SSF53383">
    <property type="entry name" value="PLP-dependent transferases"/>
    <property type="match status" value="1"/>
</dbReference>
<dbReference type="PANTHER" id="PTHR46577:SF1">
    <property type="entry name" value="HTH-TYPE TRANSCRIPTIONAL REGULATORY PROTEIN GABR"/>
    <property type="match status" value="1"/>
</dbReference>
<organism evidence="7 8">
    <name type="scientific">Ancylobacter vacuolatus</name>
    <dbReference type="NCBI Taxonomy" id="223389"/>
    <lineage>
        <taxon>Bacteria</taxon>
        <taxon>Pseudomonadati</taxon>
        <taxon>Pseudomonadota</taxon>
        <taxon>Alphaproteobacteria</taxon>
        <taxon>Hyphomicrobiales</taxon>
        <taxon>Xanthobacteraceae</taxon>
        <taxon>Ancylobacter</taxon>
    </lineage>
</organism>
<evidence type="ECO:0000313" key="8">
    <source>
        <dbReference type="Proteomes" id="UP001238467"/>
    </source>
</evidence>
<dbReference type="InterPro" id="IPR036388">
    <property type="entry name" value="WH-like_DNA-bd_sf"/>
</dbReference>
<dbReference type="EMBL" id="JAUSUH010000001">
    <property type="protein sequence ID" value="MDQ0345796.1"/>
    <property type="molecule type" value="Genomic_DNA"/>
</dbReference>
<evidence type="ECO:0000256" key="3">
    <source>
        <dbReference type="ARBA" id="ARBA00023015"/>
    </source>
</evidence>
<evidence type="ECO:0000256" key="4">
    <source>
        <dbReference type="ARBA" id="ARBA00023125"/>
    </source>
</evidence>
<name>A0ABU0DBJ7_9HYPH</name>
<accession>A0ABU0DBJ7</accession>
<dbReference type="InterPro" id="IPR036390">
    <property type="entry name" value="WH_DNA-bd_sf"/>
</dbReference>
<feature type="domain" description="HTH gntR-type" evidence="6">
    <location>
        <begin position="16"/>
        <end position="84"/>
    </location>
</feature>
<evidence type="ECO:0000259" key="6">
    <source>
        <dbReference type="PROSITE" id="PS50949"/>
    </source>
</evidence>
<evidence type="ECO:0000256" key="5">
    <source>
        <dbReference type="ARBA" id="ARBA00023163"/>
    </source>
</evidence>
<reference evidence="7 8" key="1">
    <citation type="submission" date="2023-07" db="EMBL/GenBank/DDBJ databases">
        <title>Genomic Encyclopedia of Type Strains, Phase IV (KMG-IV): sequencing the most valuable type-strain genomes for metagenomic binning, comparative biology and taxonomic classification.</title>
        <authorList>
            <person name="Goeker M."/>
        </authorList>
    </citation>
    <scope>NUCLEOTIDE SEQUENCE [LARGE SCALE GENOMIC DNA]</scope>
    <source>
        <strain evidence="7 8">DSM 1277</strain>
    </source>
</reference>
<keyword evidence="5" id="KW-0804">Transcription</keyword>
<dbReference type="CDD" id="cd07377">
    <property type="entry name" value="WHTH_GntR"/>
    <property type="match status" value="1"/>
</dbReference>
<dbReference type="RefSeq" id="WP_307056685.1">
    <property type="nucleotide sequence ID" value="NZ_JAUSUH010000001.1"/>
</dbReference>
<keyword evidence="4 7" id="KW-0238">DNA-binding</keyword>
<dbReference type="Gene3D" id="1.10.10.10">
    <property type="entry name" value="Winged helix-like DNA-binding domain superfamily/Winged helix DNA-binding domain"/>
    <property type="match status" value="1"/>
</dbReference>
<dbReference type="InterPro" id="IPR004839">
    <property type="entry name" value="Aminotransferase_I/II_large"/>
</dbReference>
<evidence type="ECO:0000256" key="1">
    <source>
        <dbReference type="ARBA" id="ARBA00005384"/>
    </source>
</evidence>